<dbReference type="GO" id="GO:0016020">
    <property type="term" value="C:membrane"/>
    <property type="evidence" value="ECO:0007669"/>
    <property type="project" value="UniProtKB-SubCell"/>
</dbReference>
<dbReference type="EMBL" id="CP155447">
    <property type="protein sequence ID" value="XBH01399.1"/>
    <property type="molecule type" value="Genomic_DNA"/>
</dbReference>
<keyword evidence="9" id="KW-0902">Two-component regulatory system</keyword>
<dbReference type="GO" id="GO:0000155">
    <property type="term" value="F:phosphorelay sensor kinase activity"/>
    <property type="evidence" value="ECO:0007669"/>
    <property type="project" value="InterPro"/>
</dbReference>
<evidence type="ECO:0000256" key="2">
    <source>
        <dbReference type="ARBA" id="ARBA00004370"/>
    </source>
</evidence>
<dbReference type="SUPFAM" id="SSF47384">
    <property type="entry name" value="Homodimeric domain of signal transducing histidine kinase"/>
    <property type="match status" value="1"/>
</dbReference>
<dbReference type="Gene3D" id="6.10.340.10">
    <property type="match status" value="1"/>
</dbReference>
<keyword evidence="10" id="KW-1133">Transmembrane helix</keyword>
<dbReference type="Pfam" id="PF02518">
    <property type="entry name" value="HATPase_c"/>
    <property type="match status" value="1"/>
</dbReference>
<dbReference type="PANTHER" id="PTHR43065">
    <property type="entry name" value="SENSOR HISTIDINE KINASE"/>
    <property type="match status" value="1"/>
</dbReference>
<evidence type="ECO:0000256" key="10">
    <source>
        <dbReference type="SAM" id="Phobius"/>
    </source>
</evidence>
<dbReference type="CDD" id="cd06225">
    <property type="entry name" value="HAMP"/>
    <property type="match status" value="1"/>
</dbReference>
<evidence type="ECO:0000256" key="4">
    <source>
        <dbReference type="ARBA" id="ARBA00022553"/>
    </source>
</evidence>
<evidence type="ECO:0000256" key="1">
    <source>
        <dbReference type="ARBA" id="ARBA00000085"/>
    </source>
</evidence>
<keyword evidence="4" id="KW-0597">Phosphoprotein</keyword>
<evidence type="ECO:0000313" key="13">
    <source>
        <dbReference type="EMBL" id="XBH01399.1"/>
    </source>
</evidence>
<name>A0AAU7C7Z0_9BACT</name>
<evidence type="ECO:0000256" key="6">
    <source>
        <dbReference type="ARBA" id="ARBA00022741"/>
    </source>
</evidence>
<dbReference type="InterPro" id="IPR003661">
    <property type="entry name" value="HisK_dim/P_dom"/>
</dbReference>
<dbReference type="InterPro" id="IPR003594">
    <property type="entry name" value="HATPase_dom"/>
</dbReference>
<dbReference type="Pfam" id="PF00512">
    <property type="entry name" value="HisKA"/>
    <property type="match status" value="1"/>
</dbReference>
<dbReference type="PRINTS" id="PR00344">
    <property type="entry name" value="BCTRLSENSOR"/>
</dbReference>
<reference evidence="13" key="1">
    <citation type="submission" date="2024-05" db="EMBL/GenBank/DDBJ databases">
        <title>Planctomycetes of the genus Singulisphaera possess chitinolytic capabilities.</title>
        <authorList>
            <person name="Ivanova A."/>
        </authorList>
    </citation>
    <scope>NUCLEOTIDE SEQUENCE</scope>
    <source>
        <strain evidence="13">Ch08T</strain>
    </source>
</reference>
<keyword evidence="10" id="KW-0812">Transmembrane</keyword>
<organism evidence="13">
    <name type="scientific">Singulisphaera sp. Ch08</name>
    <dbReference type="NCBI Taxonomy" id="3120278"/>
    <lineage>
        <taxon>Bacteria</taxon>
        <taxon>Pseudomonadati</taxon>
        <taxon>Planctomycetota</taxon>
        <taxon>Planctomycetia</taxon>
        <taxon>Isosphaerales</taxon>
        <taxon>Isosphaeraceae</taxon>
        <taxon>Singulisphaera</taxon>
    </lineage>
</organism>
<dbReference type="InterPro" id="IPR003660">
    <property type="entry name" value="HAMP_dom"/>
</dbReference>
<dbReference type="SMART" id="SM00304">
    <property type="entry name" value="HAMP"/>
    <property type="match status" value="1"/>
</dbReference>
<keyword evidence="10" id="KW-0472">Membrane</keyword>
<evidence type="ECO:0000259" key="12">
    <source>
        <dbReference type="PROSITE" id="PS50885"/>
    </source>
</evidence>
<dbReference type="PANTHER" id="PTHR43065:SF10">
    <property type="entry name" value="PEROXIDE STRESS-ACTIVATED HISTIDINE KINASE MAK3"/>
    <property type="match status" value="1"/>
</dbReference>
<dbReference type="CDD" id="cd00075">
    <property type="entry name" value="HATPase"/>
    <property type="match status" value="1"/>
</dbReference>
<dbReference type="AlphaFoldDB" id="A0AAU7C7Z0"/>
<sequence length="464" mass="50668">MRWSLRNQILIPLIAIQGIAVAAITLSTARLATSRVERQVIDRLNGVIDTLGHANFPYTAGVLAKMRGLSGAHFVAYDEEGKVTETSLSEPVGLPTHWETVLTVAHLESLGESPTVSLGGIRYFATRIRPSSRSRERSLLVLYPETVWRQARWDAAWPPLMLGVGSLGLMAAVTSWIAHRISGRIRRLEQQVAFIAGGDFREVDLGRGRDEVQDLSRSINRMCVQLKEMRQTIQQSERTRILAQLAAGLAHQLRNSLTGARMSIQLHARRNPGAEDDRSLDVALRQLTMTEEHVKGLLSLGRVERRPPAEFEVDRLLDDVALLVQPSWQHARVLFERRRGGVPIELRGDESGVRGAVLNLVLNAIEAAGPGGRVSLEAALEGDTVVILVCDTGAGPPPELAEHLCEAFITSKPEGVGLGLALANQVALEHGGRLSWKCEGGVTRFSLAIPRTVRSVEGASWAVS</sequence>
<dbReference type="Gene3D" id="1.10.287.130">
    <property type="match status" value="1"/>
</dbReference>
<evidence type="ECO:0000256" key="7">
    <source>
        <dbReference type="ARBA" id="ARBA00022777"/>
    </source>
</evidence>
<dbReference type="PROSITE" id="PS50109">
    <property type="entry name" value="HIS_KIN"/>
    <property type="match status" value="1"/>
</dbReference>
<dbReference type="Pfam" id="PF00672">
    <property type="entry name" value="HAMP"/>
    <property type="match status" value="1"/>
</dbReference>
<dbReference type="SMART" id="SM00388">
    <property type="entry name" value="HisKA"/>
    <property type="match status" value="1"/>
</dbReference>
<evidence type="ECO:0000256" key="9">
    <source>
        <dbReference type="ARBA" id="ARBA00023012"/>
    </source>
</evidence>
<gene>
    <name evidence="13" type="ORF">V5E97_23940</name>
</gene>
<dbReference type="SUPFAM" id="SSF55874">
    <property type="entry name" value="ATPase domain of HSP90 chaperone/DNA topoisomerase II/histidine kinase"/>
    <property type="match status" value="1"/>
</dbReference>
<dbReference type="GO" id="GO:0005524">
    <property type="term" value="F:ATP binding"/>
    <property type="evidence" value="ECO:0007669"/>
    <property type="project" value="UniProtKB-KW"/>
</dbReference>
<dbReference type="InterPro" id="IPR005467">
    <property type="entry name" value="His_kinase_dom"/>
</dbReference>
<keyword evidence="7 13" id="KW-0418">Kinase</keyword>
<dbReference type="InterPro" id="IPR036097">
    <property type="entry name" value="HisK_dim/P_sf"/>
</dbReference>
<feature type="transmembrane region" description="Helical" evidence="10">
    <location>
        <begin position="156"/>
        <end position="178"/>
    </location>
</feature>
<dbReference type="SMART" id="SM00387">
    <property type="entry name" value="HATPase_c"/>
    <property type="match status" value="1"/>
</dbReference>
<keyword evidence="5" id="KW-0808">Transferase</keyword>
<dbReference type="PROSITE" id="PS50885">
    <property type="entry name" value="HAMP"/>
    <property type="match status" value="1"/>
</dbReference>
<comment type="subcellular location">
    <subcellularLocation>
        <location evidence="2">Membrane</location>
    </subcellularLocation>
</comment>
<comment type="catalytic activity">
    <reaction evidence="1">
        <text>ATP + protein L-histidine = ADP + protein N-phospho-L-histidine.</text>
        <dbReference type="EC" id="2.7.13.3"/>
    </reaction>
</comment>
<dbReference type="InterPro" id="IPR036890">
    <property type="entry name" value="HATPase_C_sf"/>
</dbReference>
<evidence type="ECO:0000256" key="3">
    <source>
        <dbReference type="ARBA" id="ARBA00012438"/>
    </source>
</evidence>
<keyword evidence="6" id="KW-0547">Nucleotide-binding</keyword>
<dbReference type="InterPro" id="IPR004358">
    <property type="entry name" value="Sig_transdc_His_kin-like_C"/>
</dbReference>
<proteinExistence type="predicted"/>
<keyword evidence="8" id="KW-0067">ATP-binding</keyword>
<evidence type="ECO:0000256" key="8">
    <source>
        <dbReference type="ARBA" id="ARBA00022840"/>
    </source>
</evidence>
<dbReference type="Gene3D" id="3.30.565.10">
    <property type="entry name" value="Histidine kinase-like ATPase, C-terminal domain"/>
    <property type="match status" value="1"/>
</dbReference>
<protein>
    <recommendedName>
        <fullName evidence="3">histidine kinase</fullName>
        <ecNumber evidence="3">2.7.13.3</ecNumber>
    </recommendedName>
</protein>
<evidence type="ECO:0000259" key="11">
    <source>
        <dbReference type="PROSITE" id="PS50109"/>
    </source>
</evidence>
<dbReference type="RefSeq" id="WP_406694102.1">
    <property type="nucleotide sequence ID" value="NZ_CP155447.1"/>
</dbReference>
<accession>A0AAU7C7Z0</accession>
<dbReference type="SUPFAM" id="SSF158472">
    <property type="entry name" value="HAMP domain-like"/>
    <property type="match status" value="1"/>
</dbReference>
<dbReference type="EC" id="2.7.13.3" evidence="3"/>
<dbReference type="CDD" id="cd00082">
    <property type="entry name" value="HisKA"/>
    <property type="match status" value="1"/>
</dbReference>
<evidence type="ECO:0000256" key="5">
    <source>
        <dbReference type="ARBA" id="ARBA00022679"/>
    </source>
</evidence>
<feature type="domain" description="HAMP" evidence="12">
    <location>
        <begin position="179"/>
        <end position="231"/>
    </location>
</feature>
<feature type="domain" description="Histidine kinase" evidence="11">
    <location>
        <begin position="248"/>
        <end position="453"/>
    </location>
</feature>
<feature type="transmembrane region" description="Helical" evidence="10">
    <location>
        <begin position="9"/>
        <end position="29"/>
    </location>
</feature>